<dbReference type="GO" id="GO:0032259">
    <property type="term" value="P:methylation"/>
    <property type="evidence" value="ECO:0007669"/>
    <property type="project" value="UniProtKB-KW"/>
</dbReference>
<dbReference type="Pfam" id="PF00856">
    <property type="entry name" value="SET"/>
    <property type="match status" value="1"/>
</dbReference>
<dbReference type="SMART" id="SM00317">
    <property type="entry name" value="SET"/>
    <property type="match status" value="1"/>
</dbReference>
<dbReference type="PANTHER" id="PTHR46223">
    <property type="entry name" value="HISTONE-LYSINE N-METHYLTRANSFERASE SUV39H"/>
    <property type="match status" value="1"/>
</dbReference>
<evidence type="ECO:0000313" key="10">
    <source>
        <dbReference type="Proteomes" id="UP000243579"/>
    </source>
</evidence>
<evidence type="ECO:0000256" key="3">
    <source>
        <dbReference type="ARBA" id="ARBA00022603"/>
    </source>
</evidence>
<gene>
    <name evidence="9" type="ORF">ACHHYP_09765</name>
</gene>
<protein>
    <submittedName>
        <fullName evidence="9">Histone-lysine N-methyltransferase SETMAR-like</fullName>
    </submittedName>
</protein>
<keyword evidence="10" id="KW-1185">Reference proteome</keyword>
<evidence type="ECO:0000313" key="9">
    <source>
        <dbReference type="EMBL" id="OQR86871.1"/>
    </source>
</evidence>
<dbReference type="Gene3D" id="2.170.270.10">
    <property type="entry name" value="SET domain"/>
    <property type="match status" value="1"/>
</dbReference>
<dbReference type="EMBL" id="JNBR01001476">
    <property type="protein sequence ID" value="OQR86871.1"/>
    <property type="molecule type" value="Genomic_DNA"/>
</dbReference>
<keyword evidence="2" id="KW-0158">Chromosome</keyword>
<evidence type="ECO:0000256" key="2">
    <source>
        <dbReference type="ARBA" id="ARBA00022454"/>
    </source>
</evidence>
<proteinExistence type="predicted"/>
<keyword evidence="4 9" id="KW-0808">Transferase</keyword>
<keyword evidence="5" id="KW-0949">S-adenosyl-L-methionine</keyword>
<comment type="subcellular location">
    <subcellularLocation>
        <location evidence="1">Chromosome</location>
    </subcellularLocation>
</comment>
<dbReference type="SUPFAM" id="SSF82199">
    <property type="entry name" value="SET domain"/>
    <property type="match status" value="1"/>
</dbReference>
<evidence type="ECO:0000256" key="6">
    <source>
        <dbReference type="ARBA" id="ARBA00022723"/>
    </source>
</evidence>
<dbReference type="InterPro" id="IPR050973">
    <property type="entry name" value="H3K9_Histone-Lys_N-MTase"/>
</dbReference>
<evidence type="ECO:0000259" key="8">
    <source>
        <dbReference type="PROSITE" id="PS50280"/>
    </source>
</evidence>
<dbReference type="InterPro" id="IPR001214">
    <property type="entry name" value="SET_dom"/>
</dbReference>
<comment type="caution">
    <text evidence="9">The sequence shown here is derived from an EMBL/GenBank/DDBJ whole genome shotgun (WGS) entry which is preliminary data.</text>
</comment>
<organism evidence="9 10">
    <name type="scientific">Achlya hypogyna</name>
    <name type="common">Oomycete</name>
    <name type="synonym">Protoachlya hypogyna</name>
    <dbReference type="NCBI Taxonomy" id="1202772"/>
    <lineage>
        <taxon>Eukaryota</taxon>
        <taxon>Sar</taxon>
        <taxon>Stramenopiles</taxon>
        <taxon>Oomycota</taxon>
        <taxon>Saprolegniomycetes</taxon>
        <taxon>Saprolegniales</taxon>
        <taxon>Achlyaceae</taxon>
        <taxon>Achlya</taxon>
    </lineage>
</organism>
<evidence type="ECO:0000256" key="5">
    <source>
        <dbReference type="ARBA" id="ARBA00022691"/>
    </source>
</evidence>
<keyword evidence="7" id="KW-0862">Zinc</keyword>
<keyword evidence="3 9" id="KW-0489">Methyltransferase</keyword>
<feature type="domain" description="SET" evidence="8">
    <location>
        <begin position="93"/>
        <end position="211"/>
    </location>
</feature>
<dbReference type="AlphaFoldDB" id="A0A1V9YMC9"/>
<dbReference type="PROSITE" id="PS50280">
    <property type="entry name" value="SET"/>
    <property type="match status" value="1"/>
</dbReference>
<sequence length="238" mass="26188">MKRPRPAPPSVWDLAIFDALDVKSLYSAALVSRAWASRVRRLHAARRADLSRGQELLPVTVRSTGSYPCDFDYRASTRLPSGHDWPSDVRRSVAVYIARAAAKGWALFAGEAIPAGTFLGEYAGRLVRTISMNRASSYIVSVREEGASAVFRLNVDAMRLGSCSRFINHSCEPNAVLDTYRRQDMLCVLPRVHIISLRAIAAEEEITIDYGVANGVGRETCHCGTSACLERLPFDASL</sequence>
<evidence type="ECO:0000256" key="4">
    <source>
        <dbReference type="ARBA" id="ARBA00022679"/>
    </source>
</evidence>
<dbReference type="STRING" id="1202772.A0A1V9YMC9"/>
<dbReference type="OrthoDB" id="59296at2759"/>
<evidence type="ECO:0000256" key="1">
    <source>
        <dbReference type="ARBA" id="ARBA00004286"/>
    </source>
</evidence>
<dbReference type="PANTHER" id="PTHR46223:SF3">
    <property type="entry name" value="HISTONE-LYSINE N-METHYLTRANSFERASE SET-23"/>
    <property type="match status" value="1"/>
</dbReference>
<keyword evidence="6" id="KW-0479">Metal-binding</keyword>
<dbReference type="GO" id="GO:0005694">
    <property type="term" value="C:chromosome"/>
    <property type="evidence" value="ECO:0007669"/>
    <property type="project" value="UniProtKB-SubCell"/>
</dbReference>
<name>A0A1V9YMC9_ACHHY</name>
<evidence type="ECO:0000256" key="7">
    <source>
        <dbReference type="ARBA" id="ARBA00022833"/>
    </source>
</evidence>
<dbReference type="GO" id="GO:0008168">
    <property type="term" value="F:methyltransferase activity"/>
    <property type="evidence" value="ECO:0007669"/>
    <property type="project" value="UniProtKB-KW"/>
</dbReference>
<dbReference type="Proteomes" id="UP000243579">
    <property type="component" value="Unassembled WGS sequence"/>
</dbReference>
<dbReference type="InterPro" id="IPR046341">
    <property type="entry name" value="SET_dom_sf"/>
</dbReference>
<dbReference type="GO" id="GO:0046872">
    <property type="term" value="F:metal ion binding"/>
    <property type="evidence" value="ECO:0007669"/>
    <property type="project" value="UniProtKB-KW"/>
</dbReference>
<reference evidence="9 10" key="1">
    <citation type="journal article" date="2014" name="Genome Biol. Evol.">
        <title>The secreted proteins of Achlya hypogyna and Thraustotheca clavata identify the ancestral oomycete secretome and reveal gene acquisitions by horizontal gene transfer.</title>
        <authorList>
            <person name="Misner I."/>
            <person name="Blouin N."/>
            <person name="Leonard G."/>
            <person name="Richards T.A."/>
            <person name="Lane C.E."/>
        </authorList>
    </citation>
    <scope>NUCLEOTIDE SEQUENCE [LARGE SCALE GENOMIC DNA]</scope>
    <source>
        <strain evidence="9 10">ATCC 48635</strain>
    </source>
</reference>
<accession>A0A1V9YMC9</accession>